<dbReference type="SUPFAM" id="SSF49384">
    <property type="entry name" value="Carbohydrate-binding domain"/>
    <property type="match status" value="1"/>
</dbReference>
<dbReference type="InterPro" id="IPR008965">
    <property type="entry name" value="CBM2/CBM3_carb-bd_dom_sf"/>
</dbReference>
<protein>
    <submittedName>
        <fullName evidence="2">PEP-CTERM sorting domain-containing protein</fullName>
    </submittedName>
</protein>
<evidence type="ECO:0000313" key="3">
    <source>
        <dbReference type="Proteomes" id="UP001336250"/>
    </source>
</evidence>
<evidence type="ECO:0000313" key="2">
    <source>
        <dbReference type="EMBL" id="MEF7616192.1"/>
    </source>
</evidence>
<comment type="caution">
    <text evidence="2">The sequence shown here is derived from an EMBL/GenBank/DDBJ whole genome shotgun (WGS) entry which is preliminary data.</text>
</comment>
<dbReference type="Pfam" id="PF07589">
    <property type="entry name" value="PEP-CTERM"/>
    <property type="match status" value="1"/>
</dbReference>
<dbReference type="RefSeq" id="WP_332291637.1">
    <property type="nucleotide sequence ID" value="NZ_JAZIBG010000037.1"/>
</dbReference>
<dbReference type="NCBIfam" id="TIGR02595">
    <property type="entry name" value="PEP_CTERM"/>
    <property type="match status" value="1"/>
</dbReference>
<dbReference type="Gene3D" id="2.60.40.680">
    <property type="match status" value="1"/>
</dbReference>
<keyword evidence="3" id="KW-1185">Reference proteome</keyword>
<feature type="non-terminal residue" evidence="2">
    <location>
        <position position="1"/>
    </location>
</feature>
<dbReference type="AlphaFoldDB" id="A0AAW9QH82"/>
<dbReference type="Proteomes" id="UP001336250">
    <property type="component" value="Unassembled WGS sequence"/>
</dbReference>
<reference evidence="2 3" key="1">
    <citation type="submission" date="2024-02" db="EMBL/GenBank/DDBJ databases">
        <title>Genome sequence of Aquincola sp. MAHUQ-54.</title>
        <authorList>
            <person name="Huq M.A."/>
        </authorList>
    </citation>
    <scope>NUCLEOTIDE SEQUENCE [LARGE SCALE GENOMIC DNA]</scope>
    <source>
        <strain evidence="2 3">MAHUQ-54</strain>
    </source>
</reference>
<name>A0AAW9QH82_9BURK</name>
<proteinExistence type="predicted"/>
<dbReference type="InterPro" id="IPR013424">
    <property type="entry name" value="Ice-binding_C"/>
</dbReference>
<sequence>PGVNGGGTLASISFDVLRAGSSALNFSDVMLSNSNFGDITVTVQNGSVSAVPEPGTWLLFGLGLAALRGARSAARRRPERLGAVGARPAMPTQAVVGSGIAVTTKSTL</sequence>
<gene>
    <name evidence="2" type="ORF">V4F39_19920</name>
</gene>
<feature type="domain" description="Ice-binding protein C-terminal" evidence="1">
    <location>
        <begin position="50"/>
        <end position="71"/>
    </location>
</feature>
<accession>A0AAW9QH82</accession>
<dbReference type="GO" id="GO:0030246">
    <property type="term" value="F:carbohydrate binding"/>
    <property type="evidence" value="ECO:0007669"/>
    <property type="project" value="InterPro"/>
</dbReference>
<dbReference type="EMBL" id="JAZIBG010000037">
    <property type="protein sequence ID" value="MEF7616192.1"/>
    <property type="molecule type" value="Genomic_DNA"/>
</dbReference>
<organism evidence="2 3">
    <name type="scientific">Aquincola agrisoli</name>
    <dbReference type="NCBI Taxonomy" id="3119538"/>
    <lineage>
        <taxon>Bacteria</taxon>
        <taxon>Pseudomonadati</taxon>
        <taxon>Pseudomonadota</taxon>
        <taxon>Betaproteobacteria</taxon>
        <taxon>Burkholderiales</taxon>
        <taxon>Sphaerotilaceae</taxon>
        <taxon>Aquincola</taxon>
    </lineage>
</organism>
<evidence type="ECO:0000259" key="1">
    <source>
        <dbReference type="Pfam" id="PF07589"/>
    </source>
</evidence>